<name>A0A2C9U0N2_MANES</name>
<dbReference type="AlphaFoldDB" id="A0A2C9U0N2"/>
<reference evidence="1" key="1">
    <citation type="submission" date="2016-02" db="EMBL/GenBank/DDBJ databases">
        <title>WGS assembly of Manihot esculenta.</title>
        <authorList>
            <person name="Bredeson J.V."/>
            <person name="Prochnik S.E."/>
            <person name="Lyons J.B."/>
            <person name="Schmutz J."/>
            <person name="Grimwood J."/>
            <person name="Vrebalov J."/>
            <person name="Bart R.S."/>
            <person name="Amuge T."/>
            <person name="Ferguson M.E."/>
            <person name="Green R."/>
            <person name="Putnam N."/>
            <person name="Stites J."/>
            <person name="Rounsley S."/>
            <person name="Rokhsar D.S."/>
        </authorList>
    </citation>
    <scope>NUCLEOTIDE SEQUENCE [LARGE SCALE GENOMIC DNA]</scope>
    <source>
        <tissue evidence="1">Leaf</tissue>
    </source>
</reference>
<dbReference type="EMBL" id="CM004404">
    <property type="protein sequence ID" value="OAY23216.1"/>
    <property type="molecule type" value="Genomic_DNA"/>
</dbReference>
<gene>
    <name evidence="1" type="ORF">MANES_18G060800</name>
</gene>
<evidence type="ECO:0000313" key="1">
    <source>
        <dbReference type="EMBL" id="OAY23216.1"/>
    </source>
</evidence>
<protein>
    <submittedName>
        <fullName evidence="1">Uncharacterized protein</fullName>
    </submittedName>
</protein>
<sequence>MEMMMIVKVKQEVTRVFKILSFDLILQLRCIHVMLA</sequence>
<organism evidence="1">
    <name type="scientific">Manihot esculenta</name>
    <name type="common">Cassava</name>
    <name type="synonym">Jatropha manihot</name>
    <dbReference type="NCBI Taxonomy" id="3983"/>
    <lineage>
        <taxon>Eukaryota</taxon>
        <taxon>Viridiplantae</taxon>
        <taxon>Streptophyta</taxon>
        <taxon>Embryophyta</taxon>
        <taxon>Tracheophyta</taxon>
        <taxon>Spermatophyta</taxon>
        <taxon>Magnoliopsida</taxon>
        <taxon>eudicotyledons</taxon>
        <taxon>Gunneridae</taxon>
        <taxon>Pentapetalae</taxon>
        <taxon>rosids</taxon>
        <taxon>fabids</taxon>
        <taxon>Malpighiales</taxon>
        <taxon>Euphorbiaceae</taxon>
        <taxon>Crotonoideae</taxon>
        <taxon>Manihoteae</taxon>
        <taxon>Manihot</taxon>
    </lineage>
</organism>
<proteinExistence type="predicted"/>
<accession>A0A2C9U0N2</accession>